<dbReference type="PROSITE" id="PS51257">
    <property type="entry name" value="PROKAR_LIPOPROTEIN"/>
    <property type="match status" value="1"/>
</dbReference>
<accession>B4MAK8</accession>
<name>B4MAK8_DROVI</name>
<dbReference type="GO" id="GO:0005549">
    <property type="term" value="F:odorant binding"/>
    <property type="evidence" value="ECO:0007669"/>
    <property type="project" value="InterPro"/>
</dbReference>
<dbReference type="SMART" id="SM00708">
    <property type="entry name" value="PhBP"/>
    <property type="match status" value="1"/>
</dbReference>
<dbReference type="SUPFAM" id="SSF47565">
    <property type="entry name" value="Insect pheromone/odorant-binding proteins"/>
    <property type="match status" value="1"/>
</dbReference>
<dbReference type="KEGG" id="dvi:6634482"/>
<organism evidence="6 7">
    <name type="scientific">Drosophila virilis</name>
    <name type="common">Fruit fly</name>
    <dbReference type="NCBI Taxonomy" id="7244"/>
    <lineage>
        <taxon>Eukaryota</taxon>
        <taxon>Metazoa</taxon>
        <taxon>Ecdysozoa</taxon>
        <taxon>Arthropoda</taxon>
        <taxon>Hexapoda</taxon>
        <taxon>Insecta</taxon>
        <taxon>Pterygota</taxon>
        <taxon>Neoptera</taxon>
        <taxon>Endopterygota</taxon>
        <taxon>Diptera</taxon>
        <taxon>Brachycera</taxon>
        <taxon>Muscomorpha</taxon>
        <taxon>Ephydroidea</taxon>
        <taxon>Drosophilidae</taxon>
        <taxon>Drosophila</taxon>
    </lineage>
</organism>
<dbReference type="eggNOG" id="ENOG502T81A">
    <property type="taxonomic scope" value="Eukaryota"/>
</dbReference>
<keyword evidence="3" id="KW-0964">Secreted</keyword>
<dbReference type="Pfam" id="PF01395">
    <property type="entry name" value="PBP_GOBP"/>
    <property type="match status" value="1"/>
</dbReference>
<sequence length="178" mass="20034">MSPKMMLYNTLLLLFALIGCSWQQCVQAQAQTPGFDLSRLFGARSNEPLSKLLDRNLPEVQQMIDHTKKSCLKQLQMSSPQRSLIREPRPTEQEKCLVECVLKGIQIMDSSSNKLNLRRVQELTSQVTDDNKLAVTLSCSLAQSCNRAVSAQDPCEAAHQLNQCIGRQMLRNGVKLSW</sequence>
<dbReference type="FunCoup" id="B4MAK8">
    <property type="interactions" value="33"/>
</dbReference>
<evidence type="ECO:0000256" key="5">
    <source>
        <dbReference type="SAM" id="SignalP"/>
    </source>
</evidence>
<comment type="similarity">
    <text evidence="2">Belongs to the PBP/GOBP family.</text>
</comment>
<dbReference type="Proteomes" id="UP000008792">
    <property type="component" value="Unassembled WGS sequence"/>
</dbReference>
<dbReference type="InterPro" id="IPR036728">
    <property type="entry name" value="PBP_GOBP_sf"/>
</dbReference>
<keyword evidence="4 5" id="KW-0732">Signal</keyword>
<comment type="subcellular location">
    <subcellularLocation>
        <location evidence="1">Secreted</location>
    </subcellularLocation>
</comment>
<proteinExistence type="inferred from homology"/>
<feature type="signal peptide" evidence="5">
    <location>
        <begin position="1"/>
        <end position="28"/>
    </location>
</feature>
<dbReference type="CDD" id="cd23992">
    <property type="entry name" value="PBP_GOBP"/>
    <property type="match status" value="1"/>
</dbReference>
<dbReference type="InterPro" id="IPR006170">
    <property type="entry name" value="PBP/GOBP"/>
</dbReference>
<dbReference type="Gene3D" id="1.10.238.20">
    <property type="entry name" value="Pheromone/general odorant binding protein domain"/>
    <property type="match status" value="1"/>
</dbReference>
<gene>
    <name evidence="6" type="primary">Dvir\Obp19c</name>
    <name evidence="6" type="ORF">Dvir_GJ15932</name>
</gene>
<dbReference type="GO" id="GO:0007608">
    <property type="term" value="P:sensory perception of smell"/>
    <property type="evidence" value="ECO:0007669"/>
    <property type="project" value="TreeGrafter"/>
</dbReference>
<evidence type="ECO:0000256" key="1">
    <source>
        <dbReference type="ARBA" id="ARBA00004613"/>
    </source>
</evidence>
<dbReference type="OrthoDB" id="8004770at2759"/>
<reference evidence="6 7" key="1">
    <citation type="journal article" date="2007" name="Nature">
        <title>Evolution of genes and genomes on the Drosophila phylogeny.</title>
        <authorList>
            <consortium name="Drosophila 12 Genomes Consortium"/>
            <person name="Clark A.G."/>
            <person name="Eisen M.B."/>
            <person name="Smith D.R."/>
            <person name="Bergman C.M."/>
            <person name="Oliver B."/>
            <person name="Markow T.A."/>
            <person name="Kaufman T.C."/>
            <person name="Kellis M."/>
            <person name="Gelbart W."/>
            <person name="Iyer V.N."/>
            <person name="Pollard D.A."/>
            <person name="Sackton T.B."/>
            <person name="Larracuente A.M."/>
            <person name="Singh N.D."/>
            <person name="Abad J.P."/>
            <person name="Abt D.N."/>
            <person name="Adryan B."/>
            <person name="Aguade M."/>
            <person name="Akashi H."/>
            <person name="Anderson W.W."/>
            <person name="Aquadro C.F."/>
            <person name="Ardell D.H."/>
            <person name="Arguello R."/>
            <person name="Artieri C.G."/>
            <person name="Barbash D.A."/>
            <person name="Barker D."/>
            <person name="Barsanti P."/>
            <person name="Batterham P."/>
            <person name="Batzoglou S."/>
            <person name="Begun D."/>
            <person name="Bhutkar A."/>
            <person name="Blanco E."/>
            <person name="Bosak S.A."/>
            <person name="Bradley R.K."/>
            <person name="Brand A.D."/>
            <person name="Brent M.R."/>
            <person name="Brooks A.N."/>
            <person name="Brown R.H."/>
            <person name="Butlin R.K."/>
            <person name="Caggese C."/>
            <person name="Calvi B.R."/>
            <person name="Bernardo de Carvalho A."/>
            <person name="Caspi A."/>
            <person name="Castrezana S."/>
            <person name="Celniker S.E."/>
            <person name="Chang J.L."/>
            <person name="Chapple C."/>
            <person name="Chatterji S."/>
            <person name="Chinwalla A."/>
            <person name="Civetta A."/>
            <person name="Clifton S.W."/>
            <person name="Comeron J.M."/>
            <person name="Costello J.C."/>
            <person name="Coyne J.A."/>
            <person name="Daub J."/>
            <person name="David R.G."/>
            <person name="Delcher A.L."/>
            <person name="Delehaunty K."/>
            <person name="Do C.B."/>
            <person name="Ebling H."/>
            <person name="Edwards K."/>
            <person name="Eickbush T."/>
            <person name="Evans J.D."/>
            <person name="Filipski A."/>
            <person name="Findeiss S."/>
            <person name="Freyhult E."/>
            <person name="Fulton L."/>
            <person name="Fulton R."/>
            <person name="Garcia A.C."/>
            <person name="Gardiner A."/>
            <person name="Garfield D.A."/>
            <person name="Garvin B.E."/>
            <person name="Gibson G."/>
            <person name="Gilbert D."/>
            <person name="Gnerre S."/>
            <person name="Godfrey J."/>
            <person name="Good R."/>
            <person name="Gotea V."/>
            <person name="Gravely B."/>
            <person name="Greenberg A.J."/>
            <person name="Griffiths-Jones S."/>
            <person name="Gross S."/>
            <person name="Guigo R."/>
            <person name="Gustafson E.A."/>
            <person name="Haerty W."/>
            <person name="Hahn M.W."/>
            <person name="Halligan D.L."/>
            <person name="Halpern A.L."/>
            <person name="Halter G.M."/>
            <person name="Han M.V."/>
            <person name="Heger A."/>
            <person name="Hillier L."/>
            <person name="Hinrichs A.S."/>
            <person name="Holmes I."/>
            <person name="Hoskins R.A."/>
            <person name="Hubisz M.J."/>
            <person name="Hultmark D."/>
            <person name="Huntley M.A."/>
            <person name="Jaffe D.B."/>
            <person name="Jagadeeshan S."/>
            <person name="Jeck W.R."/>
            <person name="Johnson J."/>
            <person name="Jones C.D."/>
            <person name="Jordan W.C."/>
            <person name="Karpen G.H."/>
            <person name="Kataoka E."/>
            <person name="Keightley P.D."/>
            <person name="Kheradpour P."/>
            <person name="Kirkness E.F."/>
            <person name="Koerich L.B."/>
            <person name="Kristiansen K."/>
            <person name="Kudrna D."/>
            <person name="Kulathinal R.J."/>
            <person name="Kumar S."/>
            <person name="Kwok R."/>
            <person name="Lander E."/>
            <person name="Langley C.H."/>
            <person name="Lapoint R."/>
            <person name="Lazzaro B.P."/>
            <person name="Lee S.J."/>
            <person name="Levesque L."/>
            <person name="Li R."/>
            <person name="Lin C.F."/>
            <person name="Lin M.F."/>
            <person name="Lindblad-Toh K."/>
            <person name="Llopart A."/>
            <person name="Long M."/>
            <person name="Low L."/>
            <person name="Lozovsky E."/>
            <person name="Lu J."/>
            <person name="Luo M."/>
            <person name="Machado C.A."/>
            <person name="Makalowski W."/>
            <person name="Marzo M."/>
            <person name="Matsuda M."/>
            <person name="Matzkin L."/>
            <person name="McAllister B."/>
            <person name="McBride C.S."/>
            <person name="McKernan B."/>
            <person name="McKernan K."/>
            <person name="Mendez-Lago M."/>
            <person name="Minx P."/>
            <person name="Mollenhauer M.U."/>
            <person name="Montooth K."/>
            <person name="Mount S.M."/>
            <person name="Mu X."/>
            <person name="Myers E."/>
            <person name="Negre B."/>
            <person name="Newfeld S."/>
            <person name="Nielsen R."/>
            <person name="Noor M.A."/>
            <person name="O'Grady P."/>
            <person name="Pachter L."/>
            <person name="Papaceit M."/>
            <person name="Parisi M.J."/>
            <person name="Parisi M."/>
            <person name="Parts L."/>
            <person name="Pedersen J.S."/>
            <person name="Pesole G."/>
            <person name="Phillippy A.M."/>
            <person name="Ponting C.P."/>
            <person name="Pop M."/>
            <person name="Porcelli D."/>
            <person name="Powell J.R."/>
            <person name="Prohaska S."/>
            <person name="Pruitt K."/>
            <person name="Puig M."/>
            <person name="Quesneville H."/>
            <person name="Ram K.R."/>
            <person name="Rand D."/>
            <person name="Rasmussen M.D."/>
            <person name="Reed L.K."/>
            <person name="Reenan R."/>
            <person name="Reily A."/>
            <person name="Remington K.A."/>
            <person name="Rieger T.T."/>
            <person name="Ritchie M.G."/>
            <person name="Robin C."/>
            <person name="Rogers Y.H."/>
            <person name="Rohde C."/>
            <person name="Rozas J."/>
            <person name="Rubenfield M.J."/>
            <person name="Ruiz A."/>
            <person name="Russo S."/>
            <person name="Salzberg S.L."/>
            <person name="Sanchez-Gracia A."/>
            <person name="Saranga D.J."/>
            <person name="Sato H."/>
            <person name="Schaeffer S.W."/>
            <person name="Schatz M.C."/>
            <person name="Schlenke T."/>
            <person name="Schwartz R."/>
            <person name="Segarra C."/>
            <person name="Singh R.S."/>
            <person name="Sirot L."/>
            <person name="Sirota M."/>
            <person name="Sisneros N.B."/>
            <person name="Smith C.D."/>
            <person name="Smith T.F."/>
            <person name="Spieth J."/>
            <person name="Stage D.E."/>
            <person name="Stark A."/>
            <person name="Stephan W."/>
            <person name="Strausberg R.L."/>
            <person name="Strempel S."/>
            <person name="Sturgill D."/>
            <person name="Sutton G."/>
            <person name="Sutton G.G."/>
            <person name="Tao W."/>
            <person name="Teichmann S."/>
            <person name="Tobari Y.N."/>
            <person name="Tomimura Y."/>
            <person name="Tsolas J.M."/>
            <person name="Valente V.L."/>
            <person name="Venter E."/>
            <person name="Venter J.C."/>
            <person name="Vicario S."/>
            <person name="Vieira F.G."/>
            <person name="Vilella A.J."/>
            <person name="Villasante A."/>
            <person name="Walenz B."/>
            <person name="Wang J."/>
            <person name="Wasserman M."/>
            <person name="Watts T."/>
            <person name="Wilson D."/>
            <person name="Wilson R.K."/>
            <person name="Wing R.A."/>
            <person name="Wolfner M.F."/>
            <person name="Wong A."/>
            <person name="Wong G.K."/>
            <person name="Wu C.I."/>
            <person name="Wu G."/>
            <person name="Yamamoto D."/>
            <person name="Yang H.P."/>
            <person name="Yang S.P."/>
            <person name="Yorke J.A."/>
            <person name="Yoshida K."/>
            <person name="Zdobnov E."/>
            <person name="Zhang P."/>
            <person name="Zhang Y."/>
            <person name="Zimin A.V."/>
            <person name="Baldwin J."/>
            <person name="Abdouelleil A."/>
            <person name="Abdulkadir J."/>
            <person name="Abebe A."/>
            <person name="Abera B."/>
            <person name="Abreu J."/>
            <person name="Acer S.C."/>
            <person name="Aftuck L."/>
            <person name="Alexander A."/>
            <person name="An P."/>
            <person name="Anderson E."/>
            <person name="Anderson S."/>
            <person name="Arachi H."/>
            <person name="Azer M."/>
            <person name="Bachantsang P."/>
            <person name="Barry A."/>
            <person name="Bayul T."/>
            <person name="Berlin A."/>
            <person name="Bessette D."/>
            <person name="Bloom T."/>
            <person name="Blye J."/>
            <person name="Boguslavskiy L."/>
            <person name="Bonnet C."/>
            <person name="Boukhgalter B."/>
            <person name="Bourzgui I."/>
            <person name="Brown A."/>
            <person name="Cahill P."/>
            <person name="Channer S."/>
            <person name="Cheshatsang Y."/>
            <person name="Chuda L."/>
            <person name="Citroen M."/>
            <person name="Collymore A."/>
            <person name="Cooke P."/>
            <person name="Costello M."/>
            <person name="D'Aco K."/>
            <person name="Daza R."/>
            <person name="De Haan G."/>
            <person name="DeGray S."/>
            <person name="DeMaso C."/>
            <person name="Dhargay N."/>
            <person name="Dooley K."/>
            <person name="Dooley E."/>
            <person name="Doricent M."/>
            <person name="Dorje P."/>
            <person name="Dorjee K."/>
            <person name="Dupes A."/>
            <person name="Elong R."/>
            <person name="Falk J."/>
            <person name="Farina A."/>
            <person name="Faro S."/>
            <person name="Ferguson D."/>
            <person name="Fisher S."/>
            <person name="Foley C.D."/>
            <person name="Franke A."/>
            <person name="Friedrich D."/>
            <person name="Gadbois L."/>
            <person name="Gearin G."/>
            <person name="Gearin C.R."/>
            <person name="Giannoukos G."/>
            <person name="Goode T."/>
            <person name="Graham J."/>
            <person name="Grandbois E."/>
            <person name="Grewal S."/>
            <person name="Gyaltsen K."/>
            <person name="Hafez N."/>
            <person name="Hagos B."/>
            <person name="Hall J."/>
            <person name="Henson C."/>
            <person name="Hollinger A."/>
            <person name="Honan T."/>
            <person name="Huard M.D."/>
            <person name="Hughes L."/>
            <person name="Hurhula B."/>
            <person name="Husby M.E."/>
            <person name="Kamat A."/>
            <person name="Kanga B."/>
            <person name="Kashin S."/>
            <person name="Khazanovich D."/>
            <person name="Kisner P."/>
            <person name="Lance K."/>
            <person name="Lara M."/>
            <person name="Lee W."/>
            <person name="Lennon N."/>
            <person name="Letendre F."/>
            <person name="LeVine R."/>
            <person name="Lipovsky A."/>
            <person name="Liu X."/>
            <person name="Liu J."/>
            <person name="Liu S."/>
            <person name="Lokyitsang T."/>
            <person name="Lokyitsang Y."/>
            <person name="Lubonja R."/>
            <person name="Lui A."/>
            <person name="MacDonald P."/>
            <person name="Magnisalis V."/>
            <person name="Maru K."/>
            <person name="Matthews C."/>
            <person name="McCusker W."/>
            <person name="McDonough S."/>
            <person name="Mehta T."/>
            <person name="Meldrim J."/>
            <person name="Meneus L."/>
            <person name="Mihai O."/>
            <person name="Mihalev A."/>
            <person name="Mihova T."/>
            <person name="Mittelman R."/>
            <person name="Mlenga V."/>
            <person name="Montmayeur A."/>
            <person name="Mulrain L."/>
            <person name="Navidi A."/>
            <person name="Naylor J."/>
            <person name="Negash T."/>
            <person name="Nguyen T."/>
            <person name="Nguyen N."/>
            <person name="Nicol R."/>
            <person name="Norbu C."/>
            <person name="Norbu N."/>
            <person name="Novod N."/>
            <person name="O'Neill B."/>
            <person name="Osman S."/>
            <person name="Markiewicz E."/>
            <person name="Oyono O.L."/>
            <person name="Patti C."/>
            <person name="Phunkhang P."/>
            <person name="Pierre F."/>
            <person name="Priest M."/>
            <person name="Raghuraman S."/>
            <person name="Rege F."/>
            <person name="Reyes R."/>
            <person name="Rise C."/>
            <person name="Rogov P."/>
            <person name="Ross K."/>
            <person name="Ryan E."/>
            <person name="Settipalli S."/>
            <person name="Shea T."/>
            <person name="Sherpa N."/>
            <person name="Shi L."/>
            <person name="Shih D."/>
            <person name="Sparrow T."/>
            <person name="Spaulding J."/>
            <person name="Stalker J."/>
            <person name="Stange-Thomann N."/>
            <person name="Stavropoulos S."/>
            <person name="Stone C."/>
            <person name="Strader C."/>
            <person name="Tesfaye S."/>
            <person name="Thomson T."/>
            <person name="Thoulutsang Y."/>
            <person name="Thoulutsang D."/>
            <person name="Topham K."/>
            <person name="Topping I."/>
            <person name="Tsamla T."/>
            <person name="Vassiliev H."/>
            <person name="Vo A."/>
            <person name="Wangchuk T."/>
            <person name="Wangdi T."/>
            <person name="Weiand M."/>
            <person name="Wilkinson J."/>
            <person name="Wilson A."/>
            <person name="Yadav S."/>
            <person name="Young G."/>
            <person name="Yu Q."/>
            <person name="Zembek L."/>
            <person name="Zhong D."/>
            <person name="Zimmer A."/>
            <person name="Zwirko Z."/>
            <person name="Jaffe D.B."/>
            <person name="Alvarez P."/>
            <person name="Brockman W."/>
            <person name="Butler J."/>
            <person name="Chin C."/>
            <person name="Gnerre S."/>
            <person name="Grabherr M."/>
            <person name="Kleber M."/>
            <person name="Mauceli E."/>
            <person name="MacCallum I."/>
        </authorList>
    </citation>
    <scope>NUCLEOTIDE SEQUENCE [LARGE SCALE GENOMIC DNA]</scope>
    <source>
        <strain evidence="7">Tucson 15010-1051.87</strain>
    </source>
</reference>
<dbReference type="HOGENOM" id="CLU_1534137_0_0_1"/>
<dbReference type="InParanoid" id="B4MAK8"/>
<evidence type="ECO:0000256" key="3">
    <source>
        <dbReference type="ARBA" id="ARBA00022525"/>
    </source>
</evidence>
<evidence type="ECO:0000256" key="4">
    <source>
        <dbReference type="ARBA" id="ARBA00022729"/>
    </source>
</evidence>
<dbReference type="STRING" id="7244.B4MAK8"/>
<dbReference type="PANTHER" id="PTHR11857">
    <property type="entry name" value="ODORANT BINDING PROTEIN-RELATED"/>
    <property type="match status" value="1"/>
</dbReference>
<dbReference type="EMBL" id="CH940655">
    <property type="protein sequence ID" value="EDW66267.2"/>
    <property type="molecule type" value="Genomic_DNA"/>
</dbReference>
<dbReference type="GO" id="GO:0005615">
    <property type="term" value="C:extracellular space"/>
    <property type="evidence" value="ECO:0007669"/>
    <property type="project" value="TreeGrafter"/>
</dbReference>
<dbReference type="PANTHER" id="PTHR11857:SF43">
    <property type="entry name" value="GEO07291P1-RELATED"/>
    <property type="match status" value="1"/>
</dbReference>
<dbReference type="AlphaFoldDB" id="B4MAK8"/>
<keyword evidence="7" id="KW-1185">Reference proteome</keyword>
<evidence type="ECO:0000313" key="7">
    <source>
        <dbReference type="Proteomes" id="UP000008792"/>
    </source>
</evidence>
<protein>
    <submittedName>
        <fullName evidence="6">Odorant-binding protein 19c</fullName>
    </submittedName>
</protein>
<evidence type="ECO:0000256" key="2">
    <source>
        <dbReference type="ARBA" id="ARBA00008098"/>
    </source>
</evidence>
<feature type="chain" id="PRO_5006457746" evidence="5">
    <location>
        <begin position="29"/>
        <end position="178"/>
    </location>
</feature>
<evidence type="ECO:0000313" key="6">
    <source>
        <dbReference type="EMBL" id="EDW66267.2"/>
    </source>
</evidence>